<evidence type="ECO:0000256" key="1">
    <source>
        <dbReference type="SAM" id="MobiDB-lite"/>
    </source>
</evidence>
<feature type="compositionally biased region" description="Polar residues" evidence="1">
    <location>
        <begin position="52"/>
        <end position="66"/>
    </location>
</feature>
<dbReference type="GeneTree" id="ENSGT01040000240559"/>
<evidence type="ECO:0000313" key="2">
    <source>
        <dbReference type="Ensembl" id="ENSMFAP00000062206.1"/>
    </source>
</evidence>
<keyword evidence="3" id="KW-1185">Reference proteome</keyword>
<feature type="region of interest" description="Disordered" evidence="1">
    <location>
        <begin position="1"/>
        <end position="74"/>
    </location>
</feature>
<protein>
    <submittedName>
        <fullName evidence="2">Uncharacterized protein</fullName>
    </submittedName>
</protein>
<proteinExistence type="predicted"/>
<organism evidence="2 3">
    <name type="scientific">Macaca fascicularis</name>
    <name type="common">Crab-eating macaque</name>
    <name type="synonym">Cynomolgus monkey</name>
    <dbReference type="NCBI Taxonomy" id="9541"/>
    <lineage>
        <taxon>Eukaryota</taxon>
        <taxon>Metazoa</taxon>
        <taxon>Chordata</taxon>
        <taxon>Craniata</taxon>
        <taxon>Vertebrata</taxon>
        <taxon>Euteleostomi</taxon>
        <taxon>Mammalia</taxon>
        <taxon>Eutheria</taxon>
        <taxon>Euarchontoglires</taxon>
        <taxon>Primates</taxon>
        <taxon>Haplorrhini</taxon>
        <taxon>Catarrhini</taxon>
        <taxon>Cercopithecidae</taxon>
        <taxon>Cercopithecinae</taxon>
        <taxon>Macaca</taxon>
    </lineage>
</organism>
<dbReference type="AlphaFoldDB" id="A0A7N9D752"/>
<reference evidence="2" key="3">
    <citation type="submission" date="2025-09" db="UniProtKB">
        <authorList>
            <consortium name="Ensembl"/>
        </authorList>
    </citation>
    <scope>IDENTIFICATION</scope>
</reference>
<reference evidence="2" key="2">
    <citation type="submission" date="2025-08" db="UniProtKB">
        <authorList>
            <consortium name="Ensembl"/>
        </authorList>
    </citation>
    <scope>IDENTIFICATION</scope>
</reference>
<sequence length="112" mass="11730">MRKSECTEKPAAGAEPSQRTSAMAVPRGNVRLEPPHRVPNGALPSGAVRRGPSSSRNWNGRSTSILHPTPGKATGTQLQLVRAAQGSEPCKATGAELPKALGDHPCSSVPWM</sequence>
<dbReference type="Proteomes" id="UP000233100">
    <property type="component" value="Chromosome 9"/>
</dbReference>
<name>A0A7N9D752_MACFA</name>
<evidence type="ECO:0000313" key="3">
    <source>
        <dbReference type="Proteomes" id="UP000233100"/>
    </source>
</evidence>
<reference evidence="2 3" key="1">
    <citation type="submission" date="2013-03" db="EMBL/GenBank/DDBJ databases">
        <authorList>
            <person name="Warren W."/>
            <person name="Wilson R.K."/>
        </authorList>
    </citation>
    <scope>NUCLEOTIDE SEQUENCE</scope>
</reference>
<accession>A0A7N9D752</accession>
<dbReference type="Ensembl" id="ENSMFAT00000099774.1">
    <property type="protein sequence ID" value="ENSMFAP00000062206.1"/>
    <property type="gene ID" value="ENSMFAG00000060507.1"/>
</dbReference>